<sequence length="46" mass="5461">MPKIKDIPKVDRPREKLLKKEHSSFFTGLPCQSFFKGNYYKDSEVK</sequence>
<reference evidence="1" key="1">
    <citation type="submission" date="2023-10" db="EMBL/GenBank/DDBJ databases">
        <title>The first scallop-associated chemosynthetic bacterial symbiont.</title>
        <authorList>
            <person name="Lin Y.-T."/>
            <person name="Sun J."/>
            <person name="Ip J.C.-H."/>
            <person name="He X."/>
            <person name="Gao Z.-M."/>
            <person name="Perez M."/>
            <person name="Xu T."/>
            <person name="Qian P.-Y."/>
            <person name="Qiu J.-W."/>
        </authorList>
    </citation>
    <scope>NUCLEOTIDE SEQUENCE</scope>
    <source>
        <strain evidence="1">Gill1</strain>
    </source>
</reference>
<accession>A0AAU6PHD8</accession>
<dbReference type="AlphaFoldDB" id="A0AAU6PHD8"/>
<evidence type="ECO:0000313" key="1">
    <source>
        <dbReference type="EMBL" id="WXU00465.1"/>
    </source>
</evidence>
<proteinExistence type="predicted"/>
<protein>
    <submittedName>
        <fullName evidence="1">Uncharacterized protein</fullName>
    </submittedName>
</protein>
<organism evidence="1">
    <name type="scientific">Catillopecten margaritatus gill symbiont</name>
    <dbReference type="NCBI Taxonomy" id="3083288"/>
    <lineage>
        <taxon>Bacteria</taxon>
        <taxon>Pseudomonadati</taxon>
        <taxon>Pseudomonadota</taxon>
        <taxon>Gammaproteobacteria</taxon>
        <taxon>sulfur-oxidizing symbionts</taxon>
    </lineage>
</organism>
<dbReference type="EMBL" id="CP138327">
    <property type="protein sequence ID" value="WXU00465.1"/>
    <property type="molecule type" value="Genomic_DNA"/>
</dbReference>
<gene>
    <name evidence="1" type="ORF">Ctma_1181</name>
</gene>
<name>A0AAU6PHD8_9GAMM</name>